<keyword evidence="1" id="KW-0472">Membrane</keyword>
<name>A0ABR1J6T0_9AGAR</name>
<feature type="transmembrane region" description="Helical" evidence="1">
    <location>
        <begin position="74"/>
        <end position="95"/>
    </location>
</feature>
<dbReference type="EMBL" id="JBANRG010000028">
    <property type="protein sequence ID" value="KAK7452654.1"/>
    <property type="molecule type" value="Genomic_DNA"/>
</dbReference>
<keyword evidence="1" id="KW-1133">Transmembrane helix</keyword>
<dbReference type="Proteomes" id="UP001498398">
    <property type="component" value="Unassembled WGS sequence"/>
</dbReference>
<reference evidence="2 3" key="1">
    <citation type="submission" date="2024-01" db="EMBL/GenBank/DDBJ databases">
        <title>A draft genome for the cacao thread blight pathogen Marasmiellus scandens.</title>
        <authorList>
            <person name="Baruah I.K."/>
            <person name="Leung J."/>
            <person name="Bukari Y."/>
            <person name="Amoako-Attah I."/>
            <person name="Meinhardt L.W."/>
            <person name="Bailey B.A."/>
            <person name="Cohen S.P."/>
        </authorList>
    </citation>
    <scope>NUCLEOTIDE SEQUENCE [LARGE SCALE GENOMIC DNA]</scope>
    <source>
        <strain evidence="2 3">GH-19</strain>
    </source>
</reference>
<evidence type="ECO:0000313" key="2">
    <source>
        <dbReference type="EMBL" id="KAK7452654.1"/>
    </source>
</evidence>
<sequence length="127" mass="14250">MVLIGSQIITEMGDYWTVWRCDEVFYVLQSADALSQLFPQCVNGITDLSNNALSVAVHASNHEGDLGKSSAVRLLHGMCLWLSIIISVIAVEIYIRKTEGANYSRHGFVLEPRDYDPEKELSPHDRI</sequence>
<proteinExistence type="predicted"/>
<protein>
    <submittedName>
        <fullName evidence="2">Uncharacterized protein</fullName>
    </submittedName>
</protein>
<evidence type="ECO:0000313" key="3">
    <source>
        <dbReference type="Proteomes" id="UP001498398"/>
    </source>
</evidence>
<gene>
    <name evidence="2" type="ORF">VKT23_012053</name>
</gene>
<keyword evidence="1" id="KW-0812">Transmembrane</keyword>
<comment type="caution">
    <text evidence="2">The sequence shown here is derived from an EMBL/GenBank/DDBJ whole genome shotgun (WGS) entry which is preliminary data.</text>
</comment>
<accession>A0ABR1J6T0</accession>
<organism evidence="2 3">
    <name type="scientific">Marasmiellus scandens</name>
    <dbReference type="NCBI Taxonomy" id="2682957"/>
    <lineage>
        <taxon>Eukaryota</taxon>
        <taxon>Fungi</taxon>
        <taxon>Dikarya</taxon>
        <taxon>Basidiomycota</taxon>
        <taxon>Agaricomycotina</taxon>
        <taxon>Agaricomycetes</taxon>
        <taxon>Agaricomycetidae</taxon>
        <taxon>Agaricales</taxon>
        <taxon>Marasmiineae</taxon>
        <taxon>Omphalotaceae</taxon>
        <taxon>Marasmiellus</taxon>
    </lineage>
</organism>
<keyword evidence="3" id="KW-1185">Reference proteome</keyword>
<evidence type="ECO:0000256" key="1">
    <source>
        <dbReference type="SAM" id="Phobius"/>
    </source>
</evidence>